<dbReference type="PANTHER" id="PTHR30576:SF0">
    <property type="entry name" value="UNDECAPRENYL-PHOSPHATE N-ACETYLGALACTOSAMINYL 1-PHOSPHATE TRANSFERASE-RELATED"/>
    <property type="match status" value="1"/>
</dbReference>
<dbReference type="AlphaFoldDB" id="A0A0R1GWR4"/>
<dbReference type="PANTHER" id="PTHR30576">
    <property type="entry name" value="COLANIC BIOSYNTHESIS UDP-GLUCOSE LIPID CARRIER TRANSFERASE"/>
    <property type="match status" value="1"/>
</dbReference>
<dbReference type="InterPro" id="IPR003362">
    <property type="entry name" value="Bact_transf"/>
</dbReference>
<evidence type="ECO:0000313" key="4">
    <source>
        <dbReference type="EMBL" id="KRK38710.1"/>
    </source>
</evidence>
<proteinExistence type="inferred from homology"/>
<comment type="caution">
    <text evidence="4">The sequence shown here is derived from an EMBL/GenBank/DDBJ whole genome shotgun (WGS) entry which is preliminary data.</text>
</comment>
<dbReference type="EMBL" id="AZCV01000001">
    <property type="protein sequence ID" value="KRK38710.1"/>
    <property type="molecule type" value="Genomic_DNA"/>
</dbReference>
<organism evidence="4 5">
    <name type="scientific">Amylolactobacillus amylotrophicus DSM 20534</name>
    <dbReference type="NCBI Taxonomy" id="1423722"/>
    <lineage>
        <taxon>Bacteria</taxon>
        <taxon>Bacillati</taxon>
        <taxon>Bacillota</taxon>
        <taxon>Bacilli</taxon>
        <taxon>Lactobacillales</taxon>
        <taxon>Lactobacillaceae</taxon>
        <taxon>Amylolactobacillus</taxon>
    </lineage>
</organism>
<feature type="transmembrane region" description="Helical" evidence="2">
    <location>
        <begin position="63"/>
        <end position="84"/>
    </location>
</feature>
<dbReference type="Proteomes" id="UP000050909">
    <property type="component" value="Unassembled WGS sequence"/>
</dbReference>
<dbReference type="Pfam" id="PF02397">
    <property type="entry name" value="Bac_transf"/>
    <property type="match status" value="1"/>
</dbReference>
<comment type="similarity">
    <text evidence="1">Belongs to the bacterial sugar transferase family.</text>
</comment>
<evidence type="ECO:0000256" key="1">
    <source>
        <dbReference type="ARBA" id="ARBA00006464"/>
    </source>
</evidence>
<sequence>MNKNQNIGGFVMEQRGGLATDEYLKRQDTDSQVYRDNDNLYWLNTAKLESQSIYLIVKRCFDFIASLLALILLLPLFLIIAIIIKVDDPKGPVFYSQIRLGKNQQKFRMYKFRSMIVDADQKLKLLLDKNEVDGPMFKMKEDPRITKIGEFIRKTSIDELPQLWNVLHGDMSLVGPRPPLAREVEEYTDYDLQRLLVQPGCTGLWQVSGRNDVGFNEMVDLDIKYIRSRSVKTDLKIILDTVKIMVHPNGAY</sequence>
<keyword evidence="2" id="KW-1133">Transmembrane helix</keyword>
<name>A0A0R1GWR4_9LACO</name>
<evidence type="ECO:0000256" key="2">
    <source>
        <dbReference type="SAM" id="Phobius"/>
    </source>
</evidence>
<keyword evidence="5" id="KW-1185">Reference proteome</keyword>
<keyword evidence="2" id="KW-0472">Membrane</keyword>
<feature type="domain" description="Bacterial sugar transferase" evidence="3">
    <location>
        <begin position="58"/>
        <end position="246"/>
    </location>
</feature>
<evidence type="ECO:0000259" key="3">
    <source>
        <dbReference type="Pfam" id="PF02397"/>
    </source>
</evidence>
<accession>A0A0R1GWR4</accession>
<protein>
    <recommendedName>
        <fullName evidence="3">Bacterial sugar transferase domain-containing protein</fullName>
    </recommendedName>
</protein>
<keyword evidence="2" id="KW-0812">Transmembrane</keyword>
<dbReference type="PATRIC" id="fig|1423722.3.peg.406"/>
<dbReference type="GO" id="GO:0016780">
    <property type="term" value="F:phosphotransferase activity, for other substituted phosphate groups"/>
    <property type="evidence" value="ECO:0007669"/>
    <property type="project" value="TreeGrafter"/>
</dbReference>
<evidence type="ECO:0000313" key="5">
    <source>
        <dbReference type="Proteomes" id="UP000050909"/>
    </source>
</evidence>
<reference evidence="4 5" key="1">
    <citation type="journal article" date="2015" name="Genome Announc.">
        <title>Expanding the biotechnology potential of lactobacilli through comparative genomics of 213 strains and associated genera.</title>
        <authorList>
            <person name="Sun Z."/>
            <person name="Harris H.M."/>
            <person name="McCann A."/>
            <person name="Guo C."/>
            <person name="Argimon S."/>
            <person name="Zhang W."/>
            <person name="Yang X."/>
            <person name="Jeffery I.B."/>
            <person name="Cooney J.C."/>
            <person name="Kagawa T.F."/>
            <person name="Liu W."/>
            <person name="Song Y."/>
            <person name="Salvetti E."/>
            <person name="Wrobel A."/>
            <person name="Rasinkangas P."/>
            <person name="Parkhill J."/>
            <person name="Rea M.C."/>
            <person name="O'Sullivan O."/>
            <person name="Ritari J."/>
            <person name="Douillard F.P."/>
            <person name="Paul Ross R."/>
            <person name="Yang R."/>
            <person name="Briner A.E."/>
            <person name="Felis G.E."/>
            <person name="de Vos W.M."/>
            <person name="Barrangou R."/>
            <person name="Klaenhammer T.R."/>
            <person name="Caufield P.W."/>
            <person name="Cui Y."/>
            <person name="Zhang H."/>
            <person name="O'Toole P.W."/>
        </authorList>
    </citation>
    <scope>NUCLEOTIDE SEQUENCE [LARGE SCALE GENOMIC DNA]</scope>
    <source>
        <strain evidence="4 5">DSM 20534</strain>
    </source>
</reference>
<gene>
    <name evidence="4" type="ORF">FC62_GL000399</name>
</gene>